<dbReference type="PANTHER" id="PTHR45700">
    <property type="entry name" value="UBIQUITIN-PROTEIN LIGASE E3C"/>
    <property type="match status" value="1"/>
</dbReference>
<keyword evidence="3" id="KW-0808">Transferase</keyword>
<reference evidence="8" key="1">
    <citation type="journal article" date="2012" name="Proc. Natl. Acad. Sci. U.S.A.">
        <title>Genome sequence of the button mushroom Agaricus bisporus reveals mechanisms governing adaptation to a humic-rich ecological niche.</title>
        <authorList>
            <person name="Morin E."/>
            <person name="Kohler A."/>
            <person name="Baker A.R."/>
            <person name="Foulongne-Oriol M."/>
            <person name="Lombard V."/>
            <person name="Nagy L.G."/>
            <person name="Ohm R.A."/>
            <person name="Patyshakuliyeva A."/>
            <person name="Brun A."/>
            <person name="Aerts A.L."/>
            <person name="Bailey A.M."/>
            <person name="Billette C."/>
            <person name="Coutinho P.M."/>
            <person name="Deakin G."/>
            <person name="Doddapaneni H."/>
            <person name="Floudas D."/>
            <person name="Grimwood J."/>
            <person name="Hilden K."/>
            <person name="Kuees U."/>
            <person name="LaButti K.M."/>
            <person name="Lapidus A."/>
            <person name="Lindquist E.A."/>
            <person name="Lucas S.M."/>
            <person name="Murat C."/>
            <person name="Riley R.W."/>
            <person name="Salamov A.A."/>
            <person name="Schmutz J."/>
            <person name="Subramanian V."/>
            <person name="Woesten H.A.B."/>
            <person name="Xu J."/>
            <person name="Eastwood D.C."/>
            <person name="Foster G.D."/>
            <person name="Sonnenberg A.S."/>
            <person name="Cullen D."/>
            <person name="de Vries R.P."/>
            <person name="Lundell T."/>
            <person name="Hibbett D.S."/>
            <person name="Henrissat B."/>
            <person name="Burton K.S."/>
            <person name="Kerrigan R.W."/>
            <person name="Challen M.P."/>
            <person name="Grigoriev I.V."/>
            <person name="Martin F."/>
        </authorList>
    </citation>
    <scope>NUCLEOTIDE SEQUENCE [LARGE SCALE GENOMIC DNA]</scope>
    <source>
        <strain evidence="8">JB137-S8 / ATCC MYA-4627 / FGSC 10392</strain>
    </source>
</reference>
<dbReference type="GO" id="GO:0061630">
    <property type="term" value="F:ubiquitin protein ligase activity"/>
    <property type="evidence" value="ECO:0007669"/>
    <property type="project" value="UniProtKB-EC"/>
</dbReference>
<dbReference type="HOGENOM" id="CLU_002173_9_3_1"/>
<dbReference type="GO" id="GO:0006511">
    <property type="term" value="P:ubiquitin-dependent protein catabolic process"/>
    <property type="evidence" value="ECO:0007669"/>
    <property type="project" value="TreeGrafter"/>
</dbReference>
<dbReference type="Gene3D" id="3.30.2160.10">
    <property type="entry name" value="Hect, E3 ligase catalytic domain"/>
    <property type="match status" value="1"/>
</dbReference>
<dbReference type="Proteomes" id="UP000008493">
    <property type="component" value="Unassembled WGS sequence"/>
</dbReference>
<dbReference type="STRING" id="597362.K5VND5"/>
<dbReference type="InterPro" id="IPR000569">
    <property type="entry name" value="HECT_dom"/>
</dbReference>
<dbReference type="InterPro" id="IPR044611">
    <property type="entry name" value="E3A/B/C-like"/>
</dbReference>
<evidence type="ECO:0000313" key="7">
    <source>
        <dbReference type="EMBL" id="EKM75974.1"/>
    </source>
</evidence>
<dbReference type="RefSeq" id="XP_007333327.1">
    <property type="nucleotide sequence ID" value="XM_007333265.1"/>
</dbReference>
<dbReference type="PROSITE" id="PS50237">
    <property type="entry name" value="HECT"/>
    <property type="match status" value="1"/>
</dbReference>
<evidence type="ECO:0000256" key="3">
    <source>
        <dbReference type="ARBA" id="ARBA00022679"/>
    </source>
</evidence>
<dbReference type="Gene3D" id="3.30.2410.10">
    <property type="entry name" value="Hect, E3 ligase catalytic domain"/>
    <property type="match status" value="1"/>
</dbReference>
<dbReference type="GO" id="GO:0000209">
    <property type="term" value="P:protein polyubiquitination"/>
    <property type="evidence" value="ECO:0007669"/>
    <property type="project" value="InterPro"/>
</dbReference>
<feature type="active site" description="Glycyl thioester intermediate" evidence="5">
    <location>
        <position position="400"/>
    </location>
</feature>
<dbReference type="EMBL" id="JH971406">
    <property type="protein sequence ID" value="EKM75974.1"/>
    <property type="molecule type" value="Genomic_DNA"/>
</dbReference>
<evidence type="ECO:0000256" key="5">
    <source>
        <dbReference type="PROSITE-ProRule" id="PRU00104"/>
    </source>
</evidence>
<name>K5VND5_AGABU</name>
<accession>K5VND5</accession>
<keyword evidence="4 5" id="KW-0833">Ubl conjugation pathway</keyword>
<proteinExistence type="predicted"/>
<dbReference type="InParanoid" id="K5VND5"/>
<protein>
    <recommendedName>
        <fullName evidence="2">HECT-type E3 ubiquitin transferase</fullName>
        <ecNumber evidence="2">2.3.2.26</ecNumber>
    </recommendedName>
</protein>
<dbReference type="SUPFAM" id="SSF56204">
    <property type="entry name" value="Hect, E3 ligase catalytic domain"/>
    <property type="match status" value="1"/>
</dbReference>
<evidence type="ECO:0000256" key="1">
    <source>
        <dbReference type="ARBA" id="ARBA00000885"/>
    </source>
</evidence>
<dbReference type="Gene3D" id="3.90.1750.10">
    <property type="entry name" value="Hect, E3 ligase catalytic domains"/>
    <property type="match status" value="1"/>
</dbReference>
<dbReference type="FunFam" id="3.30.2160.10:FF:000002">
    <property type="entry name" value="Putative Ubiquitin-protein ligase E3C"/>
    <property type="match status" value="1"/>
</dbReference>
<dbReference type="EC" id="2.3.2.26" evidence="2"/>
<evidence type="ECO:0000313" key="8">
    <source>
        <dbReference type="Proteomes" id="UP000008493"/>
    </source>
</evidence>
<dbReference type="InterPro" id="IPR035983">
    <property type="entry name" value="Hect_E3_ubiquitin_ligase"/>
</dbReference>
<dbReference type="FunFam" id="3.30.2410.10:FF:000011">
    <property type="entry name" value="Putative Ubiquitin-protein ligase E3C"/>
    <property type="match status" value="1"/>
</dbReference>
<dbReference type="PANTHER" id="PTHR45700:SF2">
    <property type="entry name" value="UBIQUITIN-PROTEIN LIGASE E3C"/>
    <property type="match status" value="1"/>
</dbReference>
<dbReference type="Pfam" id="PF00632">
    <property type="entry name" value="HECT"/>
    <property type="match status" value="1"/>
</dbReference>
<comment type="catalytic activity">
    <reaction evidence="1">
        <text>S-ubiquitinyl-[E2 ubiquitin-conjugating enzyme]-L-cysteine + [acceptor protein]-L-lysine = [E2 ubiquitin-conjugating enzyme]-L-cysteine + N(6)-ubiquitinyl-[acceptor protein]-L-lysine.</text>
        <dbReference type="EC" id="2.3.2.26"/>
    </reaction>
</comment>
<evidence type="ECO:0000256" key="2">
    <source>
        <dbReference type="ARBA" id="ARBA00012485"/>
    </source>
</evidence>
<dbReference type="OrthoDB" id="8068875at2759"/>
<dbReference type="SMART" id="SM00119">
    <property type="entry name" value="HECTc"/>
    <property type="match status" value="1"/>
</dbReference>
<dbReference type="KEGG" id="abp:AGABI1DRAFT63809"/>
<dbReference type="CDD" id="cd00078">
    <property type="entry name" value="HECTc"/>
    <property type="match status" value="1"/>
</dbReference>
<dbReference type="GeneID" id="18830460"/>
<sequence length="432" mass="48968">MLSENGTQTRQLSKFQLAQLSPRLGILNNIPFAIPFETRVRIFREFVYNDMVAHGANSEGSFRTFAASRGLPFGGYKTRVQVRRGTVAQDGFDRLAEADLKQPIEITFIDQFGQEEAGIDGGGVFKEFLTSLSKEVFDTDRGLWLANKKNELYPNPHSYATEPHSLNWYRFIGRMLGKAMYDGILIDVAFAGFFLAKWLGKQSFLDDLASLDPELYNGLIFLKHYTGNPEDLSLNFTVAVDEFGVTKMMDLMKYGSETAVTKENKLMYIYLISHYRLSKQIKLQSNAFFEGLSEMIDPKWLRMFNQQEVQILLGGVNSPIDIEDLKICTNYGGLYDSGHLTIRMFWKVVSSFTEEQKRALLRFVTSCSRPPLLGFKELVPNFSIRDAGSDELRLPTASTCVNLLKLPRYTTEKALRNKLVQAITSNAGFDLS</sequence>
<dbReference type="OMA" id="MQMGRHQ"/>
<keyword evidence="8" id="KW-1185">Reference proteome</keyword>
<dbReference type="AlphaFoldDB" id="K5VND5"/>
<evidence type="ECO:0000256" key="4">
    <source>
        <dbReference type="ARBA" id="ARBA00022786"/>
    </source>
</evidence>
<gene>
    <name evidence="7" type="ORF">AGABI1DRAFT_63809</name>
</gene>
<organism evidence="7 8">
    <name type="scientific">Agaricus bisporus var. burnettii (strain JB137-S8 / ATCC MYA-4627 / FGSC 10392)</name>
    <name type="common">White button mushroom</name>
    <dbReference type="NCBI Taxonomy" id="597362"/>
    <lineage>
        <taxon>Eukaryota</taxon>
        <taxon>Fungi</taxon>
        <taxon>Dikarya</taxon>
        <taxon>Basidiomycota</taxon>
        <taxon>Agaricomycotina</taxon>
        <taxon>Agaricomycetes</taxon>
        <taxon>Agaricomycetidae</taxon>
        <taxon>Agaricales</taxon>
        <taxon>Agaricineae</taxon>
        <taxon>Agaricaceae</taxon>
        <taxon>Agaricus</taxon>
    </lineage>
</organism>
<feature type="domain" description="HECT" evidence="6">
    <location>
        <begin position="96"/>
        <end position="432"/>
    </location>
</feature>
<evidence type="ECO:0000259" key="6">
    <source>
        <dbReference type="PROSITE" id="PS50237"/>
    </source>
</evidence>
<dbReference type="eggNOG" id="KOG0942">
    <property type="taxonomic scope" value="Eukaryota"/>
</dbReference>